<feature type="compositionally biased region" description="Acidic residues" evidence="2">
    <location>
        <begin position="134"/>
        <end position="146"/>
    </location>
</feature>
<dbReference type="GO" id="GO:0030687">
    <property type="term" value="C:preribosome, large subunit precursor"/>
    <property type="evidence" value="ECO:0007669"/>
    <property type="project" value="TreeGrafter"/>
</dbReference>
<evidence type="ECO:0000313" key="4">
    <source>
        <dbReference type="EMBL" id="SCU97117.1"/>
    </source>
</evidence>
<evidence type="ECO:0000256" key="1">
    <source>
        <dbReference type="PROSITE-ProRule" id="PRU00042"/>
    </source>
</evidence>
<keyword evidence="1" id="KW-0862">Zinc</keyword>
<feature type="region of interest" description="Disordered" evidence="2">
    <location>
        <begin position="98"/>
        <end position="148"/>
    </location>
</feature>
<dbReference type="EMBL" id="LT598477">
    <property type="protein sequence ID" value="SCU97117.1"/>
    <property type="molecule type" value="Genomic_DNA"/>
</dbReference>
<dbReference type="AlphaFoldDB" id="A0A1G4K0T9"/>
<sequence>MSTYTCNSCGLQFSSAKDQRDHMKTDWHSYNLKRRVAELPAISEATFNAKVKSFSEQKEEPEKKRQLTKKDVRRKEKEALLAKKKVLLEQARESIISNTQKSHDAESSKVEAAQEVQLETESEQPEKVEKLEETQETQETQEDDLTPDQLAEKLMQEKIDNKVDIPLNHCLFCTKGSPFSDLDEALEHMFKCHGFYIPEQKYLVDKEGLMKYLSEKIGLGNMCLCCNYQGRSLEAVRAHMLAKAHCRIPYESEDERLEISEFYDFSSTYANHPEDAGNEEDWEDVGSGEEGAENEDENEEDVPQEYIYNDGIELHLPTGVKVGHRSLQRYYKQNLKPETVLTEGQGTLIAAETRHFATIADPKQVATQKRVWQTQIKDLKTHDKRAAKFVNNQPHYRDQLLQ</sequence>
<dbReference type="GO" id="GO:0008270">
    <property type="term" value="F:zinc ion binding"/>
    <property type="evidence" value="ECO:0007669"/>
    <property type="project" value="UniProtKB-KW"/>
</dbReference>
<evidence type="ECO:0000259" key="3">
    <source>
        <dbReference type="PROSITE" id="PS50157"/>
    </source>
</evidence>
<dbReference type="GO" id="GO:0042273">
    <property type="term" value="P:ribosomal large subunit biogenesis"/>
    <property type="evidence" value="ECO:0007669"/>
    <property type="project" value="TreeGrafter"/>
</dbReference>
<dbReference type="SMART" id="SM00355">
    <property type="entry name" value="ZnF_C2H2"/>
    <property type="match status" value="3"/>
</dbReference>
<feature type="domain" description="C2H2-type" evidence="3">
    <location>
        <begin position="4"/>
        <end position="29"/>
    </location>
</feature>
<proteinExistence type="predicted"/>
<keyword evidence="5" id="KW-1185">Reference proteome</keyword>
<feature type="compositionally biased region" description="Basic and acidic residues" evidence="2">
    <location>
        <begin position="53"/>
        <end position="74"/>
    </location>
</feature>
<dbReference type="PANTHER" id="PTHR13182">
    <property type="entry name" value="ZINC FINGER PROTEIN 622"/>
    <property type="match status" value="1"/>
</dbReference>
<name>A0A1G4K0T9_9SACH</name>
<protein>
    <submittedName>
        <fullName evidence="4">LAME_0F18580g1_1</fullName>
    </submittedName>
</protein>
<organism evidence="4 5">
    <name type="scientific">Lachancea meyersii CBS 8951</name>
    <dbReference type="NCBI Taxonomy" id="1266667"/>
    <lineage>
        <taxon>Eukaryota</taxon>
        <taxon>Fungi</taxon>
        <taxon>Dikarya</taxon>
        <taxon>Ascomycota</taxon>
        <taxon>Saccharomycotina</taxon>
        <taxon>Saccharomycetes</taxon>
        <taxon>Saccharomycetales</taxon>
        <taxon>Saccharomycetaceae</taxon>
        <taxon>Lachancea</taxon>
    </lineage>
</organism>
<feature type="region of interest" description="Disordered" evidence="2">
    <location>
        <begin position="273"/>
        <end position="300"/>
    </location>
</feature>
<dbReference type="SUPFAM" id="SSF57667">
    <property type="entry name" value="beta-beta-alpha zinc fingers"/>
    <property type="match status" value="1"/>
</dbReference>
<evidence type="ECO:0000256" key="2">
    <source>
        <dbReference type="SAM" id="MobiDB-lite"/>
    </source>
</evidence>
<dbReference type="Pfam" id="PF12756">
    <property type="entry name" value="zf-C2H2_2"/>
    <property type="match status" value="1"/>
</dbReference>
<accession>A0A1G4K0T9</accession>
<dbReference type="InterPro" id="IPR036236">
    <property type="entry name" value="Znf_C2H2_sf"/>
</dbReference>
<dbReference type="PANTHER" id="PTHR13182:SF21">
    <property type="entry name" value="CYTOPLASMIC 60S SUBUNIT BIOGENESIS FACTOR REI1"/>
    <property type="match status" value="1"/>
</dbReference>
<dbReference type="Proteomes" id="UP000191144">
    <property type="component" value="Chromosome F"/>
</dbReference>
<dbReference type="PROSITE" id="PS00028">
    <property type="entry name" value="ZINC_FINGER_C2H2_1"/>
    <property type="match status" value="1"/>
</dbReference>
<feature type="compositionally biased region" description="Basic and acidic residues" evidence="2">
    <location>
        <begin position="124"/>
        <end position="133"/>
    </location>
</feature>
<dbReference type="InterPro" id="IPR013087">
    <property type="entry name" value="Znf_C2H2_type"/>
</dbReference>
<keyword evidence="1" id="KW-0479">Metal-binding</keyword>
<evidence type="ECO:0000313" key="5">
    <source>
        <dbReference type="Proteomes" id="UP000191144"/>
    </source>
</evidence>
<gene>
    <name evidence="4" type="ORF">LAME_0F18580G</name>
</gene>
<reference evidence="5" key="1">
    <citation type="submission" date="2016-03" db="EMBL/GenBank/DDBJ databases">
        <authorList>
            <person name="Devillers Hugo."/>
        </authorList>
    </citation>
    <scope>NUCLEOTIDE SEQUENCE [LARGE SCALE GENOMIC DNA]</scope>
</reference>
<feature type="region of interest" description="Disordered" evidence="2">
    <location>
        <begin position="52"/>
        <end position="74"/>
    </location>
</feature>
<dbReference type="InterPro" id="IPR040025">
    <property type="entry name" value="Znf622/Rei1/Reh1"/>
</dbReference>
<dbReference type="InterPro" id="IPR041661">
    <property type="entry name" value="ZN622/Rei1/Reh1_Znf-C2H2"/>
</dbReference>
<feature type="compositionally biased region" description="Acidic residues" evidence="2">
    <location>
        <begin position="276"/>
        <end position="300"/>
    </location>
</feature>
<dbReference type="PROSITE" id="PS50157">
    <property type="entry name" value="ZINC_FINGER_C2H2_2"/>
    <property type="match status" value="1"/>
</dbReference>
<keyword evidence="1" id="KW-0863">Zinc-finger</keyword>
<dbReference type="OrthoDB" id="19329at2759"/>